<reference evidence="20" key="2">
    <citation type="journal article" date="2021" name="Genome Biol. Evol.">
        <title>Developing a high-quality reference genome for a parasitic bivalve with doubly uniparental inheritance (Bivalvia: Unionida).</title>
        <authorList>
            <person name="Smith C.H."/>
        </authorList>
    </citation>
    <scope>NUCLEOTIDE SEQUENCE</scope>
    <source>
        <strain evidence="20">CHS0354</strain>
        <tissue evidence="20">Mantle</tissue>
    </source>
</reference>
<comment type="similarity">
    <text evidence="3">Belongs to the sulfatase family.</text>
</comment>
<keyword evidence="9" id="KW-1015">Disulfide bond</keyword>
<keyword evidence="8" id="KW-0865">Zymogen</keyword>
<evidence type="ECO:0000256" key="7">
    <source>
        <dbReference type="ARBA" id="ARBA00022837"/>
    </source>
</evidence>
<dbReference type="InterPro" id="IPR017850">
    <property type="entry name" value="Alkaline_phosphatase_core_sf"/>
</dbReference>
<dbReference type="Proteomes" id="UP001195483">
    <property type="component" value="Unassembled WGS sequence"/>
</dbReference>
<comment type="caution">
    <text evidence="20">The sequence shown here is derived from an EMBL/GenBank/DDBJ whole genome shotgun (WGS) entry which is preliminary data.</text>
</comment>
<keyword evidence="5" id="KW-0732">Signal</keyword>
<evidence type="ECO:0000256" key="1">
    <source>
        <dbReference type="ARBA" id="ARBA00001913"/>
    </source>
</evidence>
<dbReference type="GO" id="GO:0043202">
    <property type="term" value="C:lysosomal lumen"/>
    <property type="evidence" value="ECO:0007669"/>
    <property type="project" value="UniProtKB-ARBA"/>
</dbReference>
<dbReference type="PANTHER" id="PTHR45953">
    <property type="entry name" value="IDURONATE 2-SULFATASE"/>
    <property type="match status" value="1"/>
</dbReference>
<protein>
    <recommendedName>
        <fullName evidence="16">Iduronate 2-sulfatase</fullName>
        <ecNumber evidence="15">3.1.6.13</ecNumber>
    </recommendedName>
    <alternativeName>
        <fullName evidence="17">Alpha-L-iduronate sulfate sulfatase</fullName>
    </alternativeName>
</protein>
<keyword evidence="6" id="KW-0378">Hydrolase</keyword>
<evidence type="ECO:0000256" key="16">
    <source>
        <dbReference type="ARBA" id="ARBA00068336"/>
    </source>
</evidence>
<evidence type="ECO:0000256" key="9">
    <source>
        <dbReference type="ARBA" id="ARBA00023157"/>
    </source>
</evidence>
<evidence type="ECO:0000256" key="6">
    <source>
        <dbReference type="ARBA" id="ARBA00022801"/>
    </source>
</evidence>
<dbReference type="EMBL" id="JAEAOA010000417">
    <property type="protein sequence ID" value="KAK3606715.1"/>
    <property type="molecule type" value="Genomic_DNA"/>
</dbReference>
<keyword evidence="10" id="KW-0325">Glycoprotein</keyword>
<evidence type="ECO:0000256" key="15">
    <source>
        <dbReference type="ARBA" id="ARBA00066413"/>
    </source>
</evidence>
<feature type="domain" description="Sulfatase N-terminal" evidence="19">
    <location>
        <begin position="40"/>
        <end position="390"/>
    </location>
</feature>
<proteinExistence type="inferred from homology"/>
<comment type="catalytic activity">
    <reaction evidence="12">
        <text>Hydrolysis of the 2-sulfate groups of the L-iduronate 2-sulfate units of dermatan sulfate, heparan sulfate and heparin.</text>
        <dbReference type="EC" id="3.1.6.13"/>
    </reaction>
</comment>
<dbReference type="GO" id="GO:0004423">
    <property type="term" value="F:iduronate-2-sulfatase activity"/>
    <property type="evidence" value="ECO:0007669"/>
    <property type="project" value="UniProtKB-EC"/>
</dbReference>
<dbReference type="Gene3D" id="3.40.720.10">
    <property type="entry name" value="Alkaline Phosphatase, subunit A"/>
    <property type="match status" value="2"/>
</dbReference>
<keyword evidence="4" id="KW-0479">Metal-binding</keyword>
<evidence type="ECO:0000256" key="13">
    <source>
        <dbReference type="ARBA" id="ARBA00056350"/>
    </source>
</evidence>
<evidence type="ECO:0000256" key="12">
    <source>
        <dbReference type="ARBA" id="ARBA00050460"/>
    </source>
</evidence>
<sequence>MKEKQQKENGKSYYVTEESHLEKMQDRSDFQIQRETSTAPNILLIIVDDLRPTLGCYGNGIFLTPNIDSLARKSVVFKKAFAQQALCGPSRTSFLTSRRPDTTRLYDLHSYWRETAGNFTSLPQHFKENGYFTQSVGKIFHPGKCSNGTDDYPYSWSVPAYHPPTEKYKMAKVCPGPDGRRYMNLVCPVDVKTQPGGTLPDIESTDFAMRFLRNYSLETNGKPFFLAVGYHKPHIPLKYPKEYLALYPLSNISLAKDNTYPVNLPPVAWNPWTDLRERDDVKSLNISLPYGPIPSDFQLLIRQSYYAATSYMDNEVGRLLAALDAAGLANNTVIVFFGDHGWSLGEHQEWSKYSNFEVSVNVPLMMYVPGMTASLASPGRTFHYINPLDVLDTNPEQTHGYSALKYEGFAKSQYVDNELLKFALSGLDSNPLHMVMDSSDSSKNSDSSIQYRDELVELVDIFPTLSQLAGLQVPTTCPENSSTNTFCTEGVSLVPLLTLTIDKSSSDKPSMKWKSAVFSQYPRPDDFPMNNSDEPSLQDIKIMGYSMKTANYSYTEWVGFDPDRFMMNWSDCHARELYIHDLDPSEDNNVVALRHYQGLVNELSQKLHDGWRHAFVGAQGDNPR</sequence>
<evidence type="ECO:0000256" key="2">
    <source>
        <dbReference type="ARBA" id="ARBA00004371"/>
    </source>
</evidence>
<dbReference type="EC" id="3.1.6.13" evidence="15"/>
<reference evidence="20" key="3">
    <citation type="submission" date="2023-05" db="EMBL/GenBank/DDBJ databases">
        <authorList>
            <person name="Smith C.H."/>
        </authorList>
    </citation>
    <scope>NUCLEOTIDE SEQUENCE</scope>
    <source>
        <strain evidence="20">CHS0354</strain>
        <tissue evidence="20">Mantle</tissue>
    </source>
</reference>
<evidence type="ECO:0000313" key="21">
    <source>
        <dbReference type="Proteomes" id="UP001195483"/>
    </source>
</evidence>
<comment type="function">
    <text evidence="13">Lysosomal enzyme involved in the degradation pathway of dermatan sulfate and heparan sulfate.</text>
</comment>
<dbReference type="GO" id="GO:0046872">
    <property type="term" value="F:metal ion binding"/>
    <property type="evidence" value="ECO:0007669"/>
    <property type="project" value="UniProtKB-KW"/>
</dbReference>
<dbReference type="PROSITE" id="PS00149">
    <property type="entry name" value="SULFATASE_2"/>
    <property type="match status" value="1"/>
</dbReference>
<keyword evidence="21" id="KW-1185">Reference proteome</keyword>
<dbReference type="SUPFAM" id="SSF53649">
    <property type="entry name" value="Alkaline phosphatase-like"/>
    <property type="match status" value="1"/>
</dbReference>
<evidence type="ECO:0000256" key="14">
    <source>
        <dbReference type="ARBA" id="ARBA00062513"/>
    </source>
</evidence>
<dbReference type="Pfam" id="PF00884">
    <property type="entry name" value="Sulfatase"/>
    <property type="match status" value="1"/>
</dbReference>
<evidence type="ECO:0000259" key="19">
    <source>
        <dbReference type="Pfam" id="PF00884"/>
    </source>
</evidence>
<feature type="compositionally biased region" description="Basic and acidic residues" evidence="18">
    <location>
        <begin position="1"/>
        <end position="10"/>
    </location>
</feature>
<name>A0AAE0TBB6_9BIVA</name>
<organism evidence="20 21">
    <name type="scientific">Potamilus streckersoni</name>
    <dbReference type="NCBI Taxonomy" id="2493646"/>
    <lineage>
        <taxon>Eukaryota</taxon>
        <taxon>Metazoa</taxon>
        <taxon>Spiralia</taxon>
        <taxon>Lophotrochozoa</taxon>
        <taxon>Mollusca</taxon>
        <taxon>Bivalvia</taxon>
        <taxon>Autobranchia</taxon>
        <taxon>Heteroconchia</taxon>
        <taxon>Palaeoheterodonta</taxon>
        <taxon>Unionida</taxon>
        <taxon>Unionoidea</taxon>
        <taxon>Unionidae</taxon>
        <taxon>Ambleminae</taxon>
        <taxon>Lampsilini</taxon>
        <taxon>Potamilus</taxon>
    </lineage>
</organism>
<keyword evidence="7" id="KW-0106">Calcium</keyword>
<evidence type="ECO:0000256" key="11">
    <source>
        <dbReference type="ARBA" id="ARBA00023228"/>
    </source>
</evidence>
<evidence type="ECO:0000256" key="5">
    <source>
        <dbReference type="ARBA" id="ARBA00022729"/>
    </source>
</evidence>
<comment type="subcellular location">
    <subcellularLocation>
        <location evidence="2">Lysosome</location>
    </subcellularLocation>
</comment>
<dbReference type="FunFam" id="3.40.720.10:FF:000027">
    <property type="entry name" value="iduronate 2-sulfatase"/>
    <property type="match status" value="1"/>
</dbReference>
<dbReference type="AlphaFoldDB" id="A0AAE0TBB6"/>
<evidence type="ECO:0000256" key="10">
    <source>
        <dbReference type="ARBA" id="ARBA00023180"/>
    </source>
</evidence>
<dbReference type="PANTHER" id="PTHR45953:SF1">
    <property type="entry name" value="IDURONATE 2-SULFATASE"/>
    <property type="match status" value="1"/>
</dbReference>
<evidence type="ECO:0000256" key="17">
    <source>
        <dbReference type="ARBA" id="ARBA00081076"/>
    </source>
</evidence>
<evidence type="ECO:0000256" key="18">
    <source>
        <dbReference type="SAM" id="MobiDB-lite"/>
    </source>
</evidence>
<evidence type="ECO:0000256" key="4">
    <source>
        <dbReference type="ARBA" id="ARBA00022723"/>
    </source>
</evidence>
<feature type="region of interest" description="Disordered" evidence="18">
    <location>
        <begin position="1"/>
        <end position="20"/>
    </location>
</feature>
<dbReference type="InterPro" id="IPR035874">
    <property type="entry name" value="IDS"/>
</dbReference>
<gene>
    <name evidence="20" type="ORF">CHS0354_005853</name>
</gene>
<comment type="subunit">
    <text evidence="14">Monomer. The 58-kDa mature form is composed of two chains resulting from proteolitic processing, the 42-kDa chain and the 14-kDa chain that remain stably associated and form the 58-kDa intermediate form which is enzymatically active.</text>
</comment>
<evidence type="ECO:0000256" key="3">
    <source>
        <dbReference type="ARBA" id="ARBA00008779"/>
    </source>
</evidence>
<evidence type="ECO:0000313" key="20">
    <source>
        <dbReference type="EMBL" id="KAK3606715.1"/>
    </source>
</evidence>
<reference evidence="20" key="1">
    <citation type="journal article" date="2021" name="Genome Biol. Evol.">
        <title>A High-Quality Reference Genome for a Parasitic Bivalve with Doubly Uniparental Inheritance (Bivalvia: Unionida).</title>
        <authorList>
            <person name="Smith C.H."/>
        </authorList>
    </citation>
    <scope>NUCLEOTIDE SEQUENCE</scope>
    <source>
        <strain evidence="20">CHS0354</strain>
    </source>
</reference>
<comment type="cofactor">
    <cofactor evidence="1">
        <name>Ca(2+)</name>
        <dbReference type="ChEBI" id="CHEBI:29108"/>
    </cofactor>
</comment>
<dbReference type="InterPro" id="IPR024607">
    <property type="entry name" value="Sulfatase_CS"/>
</dbReference>
<dbReference type="GO" id="GO:1901136">
    <property type="term" value="P:carbohydrate derivative catabolic process"/>
    <property type="evidence" value="ECO:0007669"/>
    <property type="project" value="UniProtKB-ARBA"/>
</dbReference>
<evidence type="ECO:0000256" key="8">
    <source>
        <dbReference type="ARBA" id="ARBA00023145"/>
    </source>
</evidence>
<dbReference type="CDD" id="cd16030">
    <property type="entry name" value="iduronate-2-sulfatase"/>
    <property type="match status" value="1"/>
</dbReference>
<accession>A0AAE0TBB6</accession>
<keyword evidence="11" id="KW-0458">Lysosome</keyword>
<dbReference type="InterPro" id="IPR000917">
    <property type="entry name" value="Sulfatase_N"/>
</dbReference>